<dbReference type="AlphaFoldDB" id="A0A443SGZ6"/>
<dbReference type="STRING" id="299467.A0A443SGZ6"/>
<proteinExistence type="predicted"/>
<name>A0A443SGZ6_9ACAR</name>
<dbReference type="EMBL" id="NCKV01002465">
    <property type="protein sequence ID" value="RWS26801.1"/>
    <property type="molecule type" value="Genomic_DNA"/>
</dbReference>
<evidence type="ECO:0000313" key="3">
    <source>
        <dbReference type="Proteomes" id="UP000288716"/>
    </source>
</evidence>
<dbReference type="OrthoDB" id="6426238at2759"/>
<reference evidence="2 3" key="1">
    <citation type="journal article" date="2018" name="Gigascience">
        <title>Genomes of trombidid mites reveal novel predicted allergens and laterally-transferred genes associated with secondary metabolism.</title>
        <authorList>
            <person name="Dong X."/>
            <person name="Chaisiri K."/>
            <person name="Xia D."/>
            <person name="Armstrong S.D."/>
            <person name="Fang Y."/>
            <person name="Donnelly M.J."/>
            <person name="Kadowaki T."/>
            <person name="McGarry J.W."/>
            <person name="Darby A.C."/>
            <person name="Makepeace B.L."/>
        </authorList>
    </citation>
    <scope>NUCLEOTIDE SEQUENCE [LARGE SCALE GENOMIC DNA]</scope>
    <source>
        <strain evidence="2">UoL-UT</strain>
    </source>
</reference>
<dbReference type="Pfam" id="PF00024">
    <property type="entry name" value="PAN_1"/>
    <property type="match status" value="1"/>
</dbReference>
<feature type="domain" description="Apple" evidence="1">
    <location>
        <begin position="7"/>
        <end position="58"/>
    </location>
</feature>
<protein>
    <recommendedName>
        <fullName evidence="1">Apple domain-containing protein</fullName>
    </recommendedName>
</protein>
<accession>A0A443SGZ6</accession>
<dbReference type="VEuPathDB" id="VectorBase:LDEU005239"/>
<keyword evidence="3" id="KW-1185">Reference proteome</keyword>
<evidence type="ECO:0000259" key="1">
    <source>
        <dbReference type="Pfam" id="PF00024"/>
    </source>
</evidence>
<organism evidence="2 3">
    <name type="scientific">Leptotrombidium deliense</name>
    <dbReference type="NCBI Taxonomy" id="299467"/>
    <lineage>
        <taxon>Eukaryota</taxon>
        <taxon>Metazoa</taxon>
        <taxon>Ecdysozoa</taxon>
        <taxon>Arthropoda</taxon>
        <taxon>Chelicerata</taxon>
        <taxon>Arachnida</taxon>
        <taxon>Acari</taxon>
        <taxon>Acariformes</taxon>
        <taxon>Trombidiformes</taxon>
        <taxon>Prostigmata</taxon>
        <taxon>Anystina</taxon>
        <taxon>Parasitengona</taxon>
        <taxon>Trombiculoidea</taxon>
        <taxon>Trombiculidae</taxon>
        <taxon>Leptotrombidium</taxon>
    </lineage>
</organism>
<evidence type="ECO:0000313" key="2">
    <source>
        <dbReference type="EMBL" id="RWS26801.1"/>
    </source>
</evidence>
<comment type="caution">
    <text evidence="2">The sequence shown here is derived from an EMBL/GenBank/DDBJ whole genome shotgun (WGS) entry which is preliminary data.</text>
</comment>
<dbReference type="InterPro" id="IPR003609">
    <property type="entry name" value="Pan_app"/>
</dbReference>
<gene>
    <name evidence="2" type="ORF">B4U80_09791</name>
</gene>
<sequence length="86" mass="9626">MIPGTLQLTDCIAFCRRNSTCHAINFETGLCVILTSSATQVPEALTPSQFPVFTIYAQKVCLTENSRRIASSEITASDVWRFYAYR</sequence>
<dbReference type="Proteomes" id="UP000288716">
    <property type="component" value="Unassembled WGS sequence"/>
</dbReference>